<dbReference type="Proteomes" id="UP001250656">
    <property type="component" value="Unassembled WGS sequence"/>
</dbReference>
<feature type="transmembrane region" description="Helical" evidence="1">
    <location>
        <begin position="7"/>
        <end position="24"/>
    </location>
</feature>
<keyword evidence="1" id="KW-0472">Membrane</keyword>
<keyword evidence="3" id="KW-1185">Reference proteome</keyword>
<dbReference type="RefSeq" id="WP_314012543.1">
    <property type="nucleotide sequence ID" value="NZ_JAVTTP010000001.1"/>
</dbReference>
<dbReference type="EMBL" id="JAVTTP010000001">
    <property type="protein sequence ID" value="MDT7827569.1"/>
    <property type="molecule type" value="Genomic_DNA"/>
</dbReference>
<evidence type="ECO:0000313" key="3">
    <source>
        <dbReference type="Proteomes" id="UP001250656"/>
    </source>
</evidence>
<proteinExistence type="predicted"/>
<feature type="transmembrane region" description="Helical" evidence="1">
    <location>
        <begin position="71"/>
        <end position="91"/>
    </location>
</feature>
<accession>A0ABU3L1G5</accession>
<name>A0ABU3L1G5_9FLAO</name>
<keyword evidence="1" id="KW-0812">Transmembrane</keyword>
<keyword evidence="1" id="KW-1133">Transmembrane helix</keyword>
<gene>
    <name evidence="2" type="ORF">RQM65_02680</name>
</gene>
<evidence type="ECO:0000313" key="2">
    <source>
        <dbReference type="EMBL" id="MDT7827569.1"/>
    </source>
</evidence>
<evidence type="ECO:0000256" key="1">
    <source>
        <dbReference type="SAM" id="Phobius"/>
    </source>
</evidence>
<comment type="caution">
    <text evidence="2">The sequence shown here is derived from an EMBL/GenBank/DDBJ whole genome shotgun (WGS) entry which is preliminary data.</text>
</comment>
<organism evidence="2 3">
    <name type="scientific">Pricia mediterranea</name>
    <dbReference type="NCBI Taxonomy" id="3076079"/>
    <lineage>
        <taxon>Bacteria</taxon>
        <taxon>Pseudomonadati</taxon>
        <taxon>Bacteroidota</taxon>
        <taxon>Flavobacteriia</taxon>
        <taxon>Flavobacteriales</taxon>
        <taxon>Flavobacteriaceae</taxon>
        <taxon>Pricia</taxon>
    </lineage>
</organism>
<feature type="transmembrane region" description="Helical" evidence="1">
    <location>
        <begin position="44"/>
        <end position="64"/>
    </location>
</feature>
<protein>
    <submittedName>
        <fullName evidence="2">Uncharacterized protein</fullName>
    </submittedName>
</protein>
<sequence length="144" mass="17276">MNSRRHSVLSVTFTLILAIPIYLITQMQTGVNQNDWEALQRASVDFLIGLWSCWLITATIAVYYKWTEKRNFFFWFNYAYLTVAFLIFAHYNDQLFRHIDLSERPYGKNMLNAIRTLRNALPIFVATVYLQVAVRWFENKWHRK</sequence>
<reference evidence="2 3" key="1">
    <citation type="submission" date="2023-09" db="EMBL/GenBank/DDBJ databases">
        <title>Novel taxa isolated from Blanes Bay.</title>
        <authorList>
            <person name="Rey-Velasco X."/>
            <person name="Lucena T."/>
        </authorList>
    </citation>
    <scope>NUCLEOTIDE SEQUENCE [LARGE SCALE GENOMIC DNA]</scope>
    <source>
        <strain evidence="2 3">S334</strain>
    </source>
</reference>
<feature type="transmembrane region" description="Helical" evidence="1">
    <location>
        <begin position="120"/>
        <end position="137"/>
    </location>
</feature>